<dbReference type="EMBL" id="QKTW01000025">
    <property type="protein sequence ID" value="PZF71399.1"/>
    <property type="molecule type" value="Genomic_DNA"/>
</dbReference>
<protein>
    <recommendedName>
        <fullName evidence="3">Type VI secretion system (T6SS), amidase effector protein 4</fullName>
    </recommendedName>
</protein>
<evidence type="ECO:0000313" key="2">
    <source>
        <dbReference type="Proteomes" id="UP000248745"/>
    </source>
</evidence>
<gene>
    <name evidence="1" type="ORF">DN068_19105</name>
</gene>
<dbReference type="OrthoDB" id="8480759at2"/>
<dbReference type="InterPro" id="IPR025562">
    <property type="entry name" value="Tae4"/>
</dbReference>
<dbReference type="Gene3D" id="3.90.1720.70">
    <property type="match status" value="1"/>
</dbReference>
<evidence type="ECO:0000313" key="1">
    <source>
        <dbReference type="EMBL" id="PZF71399.1"/>
    </source>
</evidence>
<reference evidence="1 2" key="1">
    <citation type="submission" date="2018-06" db="EMBL/GenBank/DDBJ databases">
        <title>Mucibacter soli gen. nov., sp. nov., a new member of the family Chitinophagaceae producing mucin.</title>
        <authorList>
            <person name="Kim M.-K."/>
            <person name="Park S."/>
            <person name="Kim T.-S."/>
            <person name="Joung Y."/>
            <person name="Han J.-H."/>
            <person name="Kim S.B."/>
        </authorList>
    </citation>
    <scope>NUCLEOTIDE SEQUENCE [LARGE SCALE GENOMIC DNA]</scope>
    <source>
        <strain evidence="1 2">R1-15</strain>
    </source>
</reference>
<evidence type="ECO:0008006" key="3">
    <source>
        <dbReference type="Google" id="ProtNLM"/>
    </source>
</evidence>
<comment type="caution">
    <text evidence="1">The sequence shown here is derived from an EMBL/GenBank/DDBJ whole genome shotgun (WGS) entry which is preliminary data.</text>
</comment>
<keyword evidence="2" id="KW-1185">Reference proteome</keyword>
<dbReference type="AlphaFoldDB" id="A0A2W2B5D3"/>
<name>A0A2W2B5D3_9BACT</name>
<dbReference type="Proteomes" id="UP000248745">
    <property type="component" value="Unassembled WGS sequence"/>
</dbReference>
<proteinExistence type="predicted"/>
<organism evidence="1 2">
    <name type="scientific">Taibaiella soli</name>
    <dbReference type="NCBI Taxonomy" id="1649169"/>
    <lineage>
        <taxon>Bacteria</taxon>
        <taxon>Pseudomonadati</taxon>
        <taxon>Bacteroidota</taxon>
        <taxon>Chitinophagia</taxon>
        <taxon>Chitinophagales</taxon>
        <taxon>Chitinophagaceae</taxon>
        <taxon>Taibaiella</taxon>
    </lineage>
</organism>
<accession>A0A2W2B5D3</accession>
<dbReference type="Pfam" id="PF14113">
    <property type="entry name" value="Tae4"/>
    <property type="match status" value="1"/>
</dbReference>
<sequence>MFLPHFHTLRMHYNTSPDPEEVKRNIGGDLAAAFYIKNTCVVRVCEALNKCGSPMHHIQFGKGMKTKKGADHLNYGYRVREFREYMKDIYREVHIIKEKGDKINKNDFINRQGIIAFGVSGWEDATGHFSLWDGHNVLYQGGHEYFGLPTYNPLNGHIYLTDVMLWICEL</sequence>